<dbReference type="EMBL" id="PIQA01000013">
    <property type="protein sequence ID" value="RUO62007.1"/>
    <property type="molecule type" value="Genomic_DNA"/>
</dbReference>
<comment type="caution">
    <text evidence="2">The sequence shown here is derived from an EMBL/GenBank/DDBJ whole genome shotgun (WGS) entry which is preliminary data.</text>
</comment>
<feature type="transmembrane region" description="Helical" evidence="1">
    <location>
        <begin position="150"/>
        <end position="174"/>
    </location>
</feature>
<accession>A0A432YLZ6</accession>
<evidence type="ECO:0000313" key="3">
    <source>
        <dbReference type="Proteomes" id="UP000288361"/>
    </source>
</evidence>
<dbReference type="Proteomes" id="UP000288361">
    <property type="component" value="Unassembled WGS sequence"/>
</dbReference>
<protein>
    <recommendedName>
        <fullName evidence="4">DUF2271 domain-containing protein</fullName>
    </recommendedName>
</protein>
<feature type="transmembrane region" description="Helical" evidence="1">
    <location>
        <begin position="20"/>
        <end position="39"/>
    </location>
</feature>
<dbReference type="RefSeq" id="WP_126752836.1">
    <property type="nucleotide sequence ID" value="NZ_JBHUMT010000003.1"/>
</dbReference>
<keyword evidence="1" id="KW-1133">Transmembrane helix</keyword>
<gene>
    <name evidence="2" type="ORF">CWI73_11090</name>
</gene>
<dbReference type="PANTHER" id="PTHR40115:SF1">
    <property type="entry name" value="INNER MEMBRANE PROTEIN WITH PEPSY TM HELIX"/>
    <property type="match status" value="1"/>
</dbReference>
<evidence type="ECO:0000256" key="1">
    <source>
        <dbReference type="SAM" id="Phobius"/>
    </source>
</evidence>
<proteinExistence type="predicted"/>
<evidence type="ECO:0000313" key="2">
    <source>
        <dbReference type="EMBL" id="RUO62007.1"/>
    </source>
</evidence>
<reference evidence="2 3" key="1">
    <citation type="journal article" date="2011" name="Front. Microbiol.">
        <title>Genomic signatures of strain selection and enhancement in Bacillus atrophaeus var. globigii, a historical biowarfare simulant.</title>
        <authorList>
            <person name="Gibbons H.S."/>
            <person name="Broomall S.M."/>
            <person name="McNew L.A."/>
            <person name="Daligault H."/>
            <person name="Chapman C."/>
            <person name="Bruce D."/>
            <person name="Karavis M."/>
            <person name="Krepps M."/>
            <person name="McGregor P.A."/>
            <person name="Hong C."/>
            <person name="Park K.H."/>
            <person name="Akmal A."/>
            <person name="Feldman A."/>
            <person name="Lin J.S."/>
            <person name="Chang W.E."/>
            <person name="Higgs B.W."/>
            <person name="Demirev P."/>
            <person name="Lindquist J."/>
            <person name="Liem A."/>
            <person name="Fochler E."/>
            <person name="Read T.D."/>
            <person name="Tapia R."/>
            <person name="Johnson S."/>
            <person name="Bishop-Lilly K.A."/>
            <person name="Detter C."/>
            <person name="Han C."/>
            <person name="Sozhamannan S."/>
            <person name="Rosenzweig C.N."/>
            <person name="Skowronski E.W."/>
        </authorList>
    </citation>
    <scope>NUCLEOTIDE SEQUENCE [LARGE SCALE GENOMIC DNA]</scope>
    <source>
        <strain evidence="2 3">TPS4-2</strain>
    </source>
</reference>
<name>A0A432YLZ6_9GAMM</name>
<dbReference type="InterPro" id="IPR014469">
    <property type="entry name" value="DUF2271"/>
</dbReference>
<dbReference type="AlphaFoldDB" id="A0A432YLZ6"/>
<dbReference type="PANTHER" id="PTHR40115">
    <property type="entry name" value="INNER MEMBRANE PROTEIN WITH PEPSY TM HELIX"/>
    <property type="match status" value="1"/>
</dbReference>
<dbReference type="Pfam" id="PF16357">
    <property type="entry name" value="PepSY_TM_like_2"/>
    <property type="match status" value="1"/>
</dbReference>
<sequence>MARRYASRKRGWSLKDWHWISSAVCLIGMLLFSVTGITLNHAGWIESAPSIESYEGSLPQKDLERLVNASGNDVLPTSFHRWYETKTHNSISSNAQIEWSDYEVYVAMPRPGGDSWFSVDLASGAFYSENTDRGWIAYFNDLHKARNTGFLWSLFIDVFAIASIVFTITGLLLLKKYSKGRKSTWPLVLAGFIIPFFAVIGSAHAAENELTVEIPRLSVAEYHVPYVAVWLANERHQRVVDIAVWYDVNLENNEGEKWLKDMRQWWRRSGRMTDMPIDGVSGATRRPGIQRVDLTPMLSKLPELSDGKYYLYVEAARELGGREMLRLPLSLPLNNPISITDRGEHELGRVSLKLEP</sequence>
<dbReference type="Pfam" id="PF10029">
    <property type="entry name" value="DUF2271"/>
    <property type="match status" value="1"/>
</dbReference>
<evidence type="ECO:0008006" key="4">
    <source>
        <dbReference type="Google" id="ProtNLM"/>
    </source>
</evidence>
<organism evidence="2 3">
    <name type="scientific">Idiomarina piscisalsi</name>
    <dbReference type="NCBI Taxonomy" id="1096243"/>
    <lineage>
        <taxon>Bacteria</taxon>
        <taxon>Pseudomonadati</taxon>
        <taxon>Pseudomonadota</taxon>
        <taxon>Gammaproteobacteria</taxon>
        <taxon>Alteromonadales</taxon>
        <taxon>Idiomarinaceae</taxon>
        <taxon>Idiomarina</taxon>
    </lineage>
</organism>
<keyword evidence="1" id="KW-0472">Membrane</keyword>
<keyword evidence="1" id="KW-0812">Transmembrane</keyword>
<feature type="transmembrane region" description="Helical" evidence="1">
    <location>
        <begin position="186"/>
        <end position="206"/>
    </location>
</feature>
<dbReference type="InterPro" id="IPR032307">
    <property type="entry name" value="PepSY_TM-like_2"/>
</dbReference>